<keyword evidence="2" id="KW-0547">Nucleotide-binding</keyword>
<evidence type="ECO:0000256" key="1">
    <source>
        <dbReference type="ARBA" id="ARBA00006270"/>
    </source>
</evidence>
<evidence type="ECO:0000256" key="3">
    <source>
        <dbReference type="ARBA" id="ARBA00023134"/>
    </source>
</evidence>
<dbReference type="AlphaFoldDB" id="A0AAU9XD70"/>
<dbReference type="PRINTS" id="PR00449">
    <property type="entry name" value="RASTRNSFRMNG"/>
</dbReference>
<dbReference type="SMART" id="SM00174">
    <property type="entry name" value="RHO"/>
    <property type="match status" value="1"/>
</dbReference>
<dbReference type="PANTHER" id="PTHR47980">
    <property type="entry name" value="LD44762P"/>
    <property type="match status" value="1"/>
</dbReference>
<evidence type="ECO:0000256" key="5">
    <source>
        <dbReference type="ARBA" id="ARBA00023289"/>
    </source>
</evidence>
<accession>A0AAU9XD70</accession>
<protein>
    <submittedName>
        <fullName evidence="6">Uncharacterized protein</fullName>
    </submittedName>
</protein>
<proteinExistence type="inferred from homology"/>
<evidence type="ECO:0000313" key="7">
    <source>
        <dbReference type="Proteomes" id="UP001159428"/>
    </source>
</evidence>
<dbReference type="PROSITE" id="PS51419">
    <property type="entry name" value="RAB"/>
    <property type="match status" value="1"/>
</dbReference>
<keyword evidence="7" id="KW-1185">Reference proteome</keyword>
<comment type="similarity">
    <text evidence="1">Belongs to the small GTPase superfamily. Rab family.</text>
</comment>
<name>A0AAU9XD70_9CNID</name>
<dbReference type="Pfam" id="PF00071">
    <property type="entry name" value="Ras"/>
    <property type="match status" value="1"/>
</dbReference>
<dbReference type="InterPro" id="IPR005225">
    <property type="entry name" value="Small_GTP-bd"/>
</dbReference>
<evidence type="ECO:0000256" key="2">
    <source>
        <dbReference type="ARBA" id="ARBA00022741"/>
    </source>
</evidence>
<dbReference type="GO" id="GO:0003924">
    <property type="term" value="F:GTPase activity"/>
    <property type="evidence" value="ECO:0007669"/>
    <property type="project" value="InterPro"/>
</dbReference>
<dbReference type="InterPro" id="IPR027417">
    <property type="entry name" value="P-loop_NTPase"/>
</dbReference>
<dbReference type="PROSITE" id="PS51420">
    <property type="entry name" value="RHO"/>
    <property type="match status" value="1"/>
</dbReference>
<evidence type="ECO:0000313" key="6">
    <source>
        <dbReference type="EMBL" id="CAH3144557.1"/>
    </source>
</evidence>
<keyword evidence="4" id="KW-0449">Lipoprotein</keyword>
<gene>
    <name evidence="6" type="ORF">PMEA_00021101</name>
</gene>
<dbReference type="SMART" id="SM00175">
    <property type="entry name" value="RAB"/>
    <property type="match status" value="1"/>
</dbReference>
<dbReference type="Proteomes" id="UP001159428">
    <property type="component" value="Unassembled WGS sequence"/>
</dbReference>
<reference evidence="6 7" key="1">
    <citation type="submission" date="2022-05" db="EMBL/GenBank/DDBJ databases">
        <authorList>
            <consortium name="Genoscope - CEA"/>
            <person name="William W."/>
        </authorList>
    </citation>
    <scope>NUCLEOTIDE SEQUENCE [LARGE SCALE GENOMIC DNA]</scope>
</reference>
<dbReference type="SUPFAM" id="SSF52540">
    <property type="entry name" value="P-loop containing nucleoside triphosphate hydrolases"/>
    <property type="match status" value="1"/>
</dbReference>
<dbReference type="EMBL" id="CALNXJ010000039">
    <property type="protein sequence ID" value="CAH3144557.1"/>
    <property type="molecule type" value="Genomic_DNA"/>
</dbReference>
<dbReference type="Gene3D" id="3.40.50.300">
    <property type="entry name" value="P-loop containing nucleotide triphosphate hydrolases"/>
    <property type="match status" value="1"/>
</dbReference>
<dbReference type="CDD" id="cd00154">
    <property type="entry name" value="Rab"/>
    <property type="match status" value="1"/>
</dbReference>
<dbReference type="InterPro" id="IPR001806">
    <property type="entry name" value="Small_GTPase"/>
</dbReference>
<dbReference type="SMART" id="SM00173">
    <property type="entry name" value="RAS"/>
    <property type="match status" value="1"/>
</dbReference>
<organism evidence="6 7">
    <name type="scientific">Pocillopora meandrina</name>
    <dbReference type="NCBI Taxonomy" id="46732"/>
    <lineage>
        <taxon>Eukaryota</taxon>
        <taxon>Metazoa</taxon>
        <taxon>Cnidaria</taxon>
        <taxon>Anthozoa</taxon>
        <taxon>Hexacorallia</taxon>
        <taxon>Scleractinia</taxon>
        <taxon>Astrocoeniina</taxon>
        <taxon>Pocilloporidae</taxon>
        <taxon>Pocillopora</taxon>
    </lineage>
</organism>
<sequence>MSLREKDYDVTYKILIIGESAVGKTSLIKCYSKPNESFRAALLPTIGIDFVTVVTNVDGVRVRLQIWDTAGQERFRTLTSMHFRGTKGILLVYDITNAHSFDQLQYWIKTMNEHNLMYEEVILLGNKCDYDRKSWEVDTQTGKESIQNIKRIKQDTSDVEPKALAIIRVTSCTTKIIQKLHILYGKVSTCVIIKNFHGILKISSITSHCLGNELVLPSQRDV</sequence>
<dbReference type="PROSITE" id="PS51421">
    <property type="entry name" value="RAS"/>
    <property type="match status" value="1"/>
</dbReference>
<dbReference type="InterPro" id="IPR050305">
    <property type="entry name" value="Small_GTPase_Rab"/>
</dbReference>
<evidence type="ECO:0000256" key="4">
    <source>
        <dbReference type="ARBA" id="ARBA00023288"/>
    </source>
</evidence>
<keyword evidence="5" id="KW-0636">Prenylation</keyword>
<comment type="caution">
    <text evidence="6">The sequence shown here is derived from an EMBL/GenBank/DDBJ whole genome shotgun (WGS) entry which is preliminary data.</text>
</comment>
<keyword evidence="3" id="KW-0342">GTP-binding</keyword>
<dbReference type="GO" id="GO:0005525">
    <property type="term" value="F:GTP binding"/>
    <property type="evidence" value="ECO:0007669"/>
    <property type="project" value="UniProtKB-KW"/>
</dbReference>
<dbReference type="FunFam" id="3.40.50.300:FF:001447">
    <property type="entry name" value="Ras-related protein Rab-1B"/>
    <property type="match status" value="1"/>
</dbReference>
<dbReference type="NCBIfam" id="TIGR00231">
    <property type="entry name" value="small_GTP"/>
    <property type="match status" value="1"/>
</dbReference>